<reference evidence="2" key="1">
    <citation type="submission" date="2020-11" db="EMBL/GenBank/DDBJ databases">
        <authorList>
            <person name="Tran Van P."/>
        </authorList>
    </citation>
    <scope>NUCLEOTIDE SEQUENCE</scope>
</reference>
<dbReference type="SUPFAM" id="SSF82171">
    <property type="entry name" value="DPP6 N-terminal domain-like"/>
    <property type="match status" value="1"/>
</dbReference>
<dbReference type="PANTHER" id="PTHR11731:SF154">
    <property type="entry name" value="VENOM DIPEPTIDYL PEPTIDASE 4-LIKE PROTEIN"/>
    <property type="match status" value="1"/>
</dbReference>
<sequence>MGRYRNGPTGKQIWEIDIMIVREVQRARGLGSCDAELSLISGRSVESHRALSYEMGDTDRRSILVELRCIIVLLALAYAAVEAEARTVVDQPRVIGQPFSLEEIIGGAFSQRGFRGTWVSGTEFLYADSVTGDILRYDVTTGTNTTLVLKEVLTAYNAAGYTLSPDGLVYSNVSGTSYLQLARWSPRGSALVFVLDNNIFYRPDASNETQHQITRTGEPGVYYNGVPDWVYEEEVFGSGSAFWISPRGDSLAFAVFNDTEVDEFSYFLYGTPGDLEDQYVTLRTIKYPKARKSDSTLYRLLSSLTVAPWLLWCWLTAHS</sequence>
<dbReference type="EMBL" id="OD003574">
    <property type="protein sequence ID" value="CAD7408176.1"/>
    <property type="molecule type" value="Genomic_DNA"/>
</dbReference>
<accession>A0A7R9D7X6</accession>
<dbReference type="GO" id="GO:0006508">
    <property type="term" value="P:proteolysis"/>
    <property type="evidence" value="ECO:0007669"/>
    <property type="project" value="InterPro"/>
</dbReference>
<dbReference type="GO" id="GO:0008239">
    <property type="term" value="F:dipeptidyl-peptidase activity"/>
    <property type="evidence" value="ECO:0007669"/>
    <property type="project" value="TreeGrafter"/>
</dbReference>
<name>A0A7R9D7X6_TIMPO</name>
<feature type="domain" description="Dipeptidylpeptidase IV N-terminal" evidence="1">
    <location>
        <begin position="172"/>
        <end position="297"/>
    </location>
</feature>
<evidence type="ECO:0000259" key="1">
    <source>
        <dbReference type="Pfam" id="PF00930"/>
    </source>
</evidence>
<dbReference type="PANTHER" id="PTHR11731">
    <property type="entry name" value="PROTEASE FAMILY S9B,C DIPEPTIDYL-PEPTIDASE IV-RELATED"/>
    <property type="match status" value="1"/>
</dbReference>
<dbReference type="InterPro" id="IPR050278">
    <property type="entry name" value="Serine_Prot_S9B/DPPIV"/>
</dbReference>
<dbReference type="AlphaFoldDB" id="A0A7R9D7X6"/>
<dbReference type="GO" id="GO:0005886">
    <property type="term" value="C:plasma membrane"/>
    <property type="evidence" value="ECO:0007669"/>
    <property type="project" value="TreeGrafter"/>
</dbReference>
<dbReference type="InterPro" id="IPR002469">
    <property type="entry name" value="Peptidase_S9B_N"/>
</dbReference>
<dbReference type="Gene3D" id="2.140.10.30">
    <property type="entry name" value="Dipeptidylpeptidase IV, N-terminal domain"/>
    <property type="match status" value="1"/>
</dbReference>
<protein>
    <recommendedName>
        <fullName evidence="1">Dipeptidylpeptidase IV N-terminal domain-containing protein</fullName>
    </recommendedName>
</protein>
<dbReference type="Pfam" id="PF00930">
    <property type="entry name" value="DPPIV_N"/>
    <property type="match status" value="1"/>
</dbReference>
<proteinExistence type="predicted"/>
<organism evidence="2">
    <name type="scientific">Timema poppense</name>
    <name type="common">Walking stick</name>
    <dbReference type="NCBI Taxonomy" id="170557"/>
    <lineage>
        <taxon>Eukaryota</taxon>
        <taxon>Metazoa</taxon>
        <taxon>Ecdysozoa</taxon>
        <taxon>Arthropoda</taxon>
        <taxon>Hexapoda</taxon>
        <taxon>Insecta</taxon>
        <taxon>Pterygota</taxon>
        <taxon>Neoptera</taxon>
        <taxon>Polyneoptera</taxon>
        <taxon>Phasmatodea</taxon>
        <taxon>Timematodea</taxon>
        <taxon>Timematoidea</taxon>
        <taxon>Timematidae</taxon>
        <taxon>Timema</taxon>
    </lineage>
</organism>
<evidence type="ECO:0000313" key="2">
    <source>
        <dbReference type="EMBL" id="CAD7408176.1"/>
    </source>
</evidence>
<gene>
    <name evidence="2" type="ORF">TPSB3V08_LOCUS6228</name>
</gene>